<feature type="region of interest" description="Disordered" evidence="1">
    <location>
        <begin position="64"/>
        <end position="90"/>
    </location>
</feature>
<sequence>MLDSLKLFIIGLIVVIDSVVRIETVTVNPLCPTNKIAPHKRVPRYENNNLRTFGAYYDLLAPGNTHHPPSSLQEEPQSDDPNDCGEIEDYDENDLSSITSQSLRRQGLESNRFFFSWLQQLYANGIKPTPTPVQTPPHYIPTRPPAGGYFGSNFYTPPKPQEPTNNLKPVNEAGGDQQNIVYRPGIVGGPSGHIVGLPQAMIKPISDSSRNKNRNIKHNHVHASATHDHAHAQTNSHIQKPNRGRKLNSNGILSSFLDLLH</sequence>
<feature type="signal peptide" evidence="2">
    <location>
        <begin position="1"/>
        <end position="21"/>
    </location>
</feature>
<reference evidence="3" key="1">
    <citation type="submission" date="2021-12" db="EMBL/GenBank/DDBJ databases">
        <authorList>
            <person name="Martin H S."/>
        </authorList>
    </citation>
    <scope>NUCLEOTIDE SEQUENCE</scope>
</reference>
<evidence type="ECO:0000313" key="4">
    <source>
        <dbReference type="Proteomes" id="UP000838878"/>
    </source>
</evidence>
<evidence type="ECO:0000256" key="1">
    <source>
        <dbReference type="SAM" id="MobiDB-lite"/>
    </source>
</evidence>
<keyword evidence="2" id="KW-0732">Signal</keyword>
<organism evidence="3 4">
    <name type="scientific">Brenthis ino</name>
    <name type="common">lesser marbled fritillary</name>
    <dbReference type="NCBI Taxonomy" id="405034"/>
    <lineage>
        <taxon>Eukaryota</taxon>
        <taxon>Metazoa</taxon>
        <taxon>Ecdysozoa</taxon>
        <taxon>Arthropoda</taxon>
        <taxon>Hexapoda</taxon>
        <taxon>Insecta</taxon>
        <taxon>Pterygota</taxon>
        <taxon>Neoptera</taxon>
        <taxon>Endopterygota</taxon>
        <taxon>Lepidoptera</taxon>
        <taxon>Glossata</taxon>
        <taxon>Ditrysia</taxon>
        <taxon>Papilionoidea</taxon>
        <taxon>Nymphalidae</taxon>
        <taxon>Heliconiinae</taxon>
        <taxon>Argynnini</taxon>
        <taxon>Brenthis</taxon>
    </lineage>
</organism>
<dbReference type="OrthoDB" id="443318at2759"/>
<gene>
    <name evidence="3" type="ORF">BINO364_LOCUS9547</name>
</gene>
<name>A0A8J9V216_9NEOP</name>
<protein>
    <submittedName>
        <fullName evidence="3">Uncharacterized protein</fullName>
    </submittedName>
</protein>
<proteinExistence type="predicted"/>
<dbReference type="AlphaFoldDB" id="A0A8J9V216"/>
<dbReference type="EMBL" id="OV170224">
    <property type="protein sequence ID" value="CAH0723767.1"/>
    <property type="molecule type" value="Genomic_DNA"/>
</dbReference>
<feature type="region of interest" description="Disordered" evidence="1">
    <location>
        <begin position="224"/>
        <end position="249"/>
    </location>
</feature>
<feature type="chain" id="PRO_5035453012" evidence="2">
    <location>
        <begin position="22"/>
        <end position="261"/>
    </location>
</feature>
<evidence type="ECO:0000256" key="2">
    <source>
        <dbReference type="SAM" id="SignalP"/>
    </source>
</evidence>
<keyword evidence="4" id="KW-1185">Reference proteome</keyword>
<accession>A0A8J9V216</accession>
<feature type="non-terminal residue" evidence="3">
    <location>
        <position position="261"/>
    </location>
</feature>
<evidence type="ECO:0000313" key="3">
    <source>
        <dbReference type="EMBL" id="CAH0723767.1"/>
    </source>
</evidence>
<dbReference type="Proteomes" id="UP000838878">
    <property type="component" value="Chromosome 4"/>
</dbReference>
<feature type="compositionally biased region" description="Acidic residues" evidence="1">
    <location>
        <begin position="76"/>
        <end position="90"/>
    </location>
</feature>